<dbReference type="Proteomes" id="UP000197535">
    <property type="component" value="Unassembled WGS sequence"/>
</dbReference>
<dbReference type="AlphaFoldDB" id="A0A254TDA1"/>
<evidence type="ECO:0000313" key="2">
    <source>
        <dbReference type="EMBL" id="OWW20525.1"/>
    </source>
</evidence>
<evidence type="ECO:0000256" key="1">
    <source>
        <dbReference type="SAM" id="SignalP"/>
    </source>
</evidence>
<organism evidence="2 3">
    <name type="scientific">Noviherbaspirillum denitrificans</name>
    <dbReference type="NCBI Taxonomy" id="1968433"/>
    <lineage>
        <taxon>Bacteria</taxon>
        <taxon>Pseudomonadati</taxon>
        <taxon>Pseudomonadota</taxon>
        <taxon>Betaproteobacteria</taxon>
        <taxon>Burkholderiales</taxon>
        <taxon>Oxalobacteraceae</taxon>
        <taxon>Noviherbaspirillum</taxon>
    </lineage>
</organism>
<protein>
    <submittedName>
        <fullName evidence="2">Uncharacterized protein</fullName>
    </submittedName>
</protein>
<proteinExistence type="predicted"/>
<name>A0A254TDA1_9BURK</name>
<accession>A0A254TDA1</accession>
<dbReference type="RefSeq" id="WP_088707398.1">
    <property type="nucleotide sequence ID" value="NZ_LSTO01000001.1"/>
</dbReference>
<reference evidence="2 3" key="1">
    <citation type="submission" date="2016-02" db="EMBL/GenBank/DDBJ databases">
        <authorList>
            <person name="Wen L."/>
            <person name="He K."/>
            <person name="Yang H."/>
        </authorList>
    </citation>
    <scope>NUCLEOTIDE SEQUENCE [LARGE SCALE GENOMIC DNA]</scope>
    <source>
        <strain evidence="2 3">TSA40</strain>
    </source>
</reference>
<evidence type="ECO:0000313" key="3">
    <source>
        <dbReference type="Proteomes" id="UP000197535"/>
    </source>
</evidence>
<comment type="caution">
    <text evidence="2">The sequence shown here is derived from an EMBL/GenBank/DDBJ whole genome shotgun (WGS) entry which is preliminary data.</text>
</comment>
<feature type="chain" id="PRO_5012580993" evidence="1">
    <location>
        <begin position="21"/>
        <end position="105"/>
    </location>
</feature>
<gene>
    <name evidence="2" type="ORF">AYR66_14545</name>
</gene>
<keyword evidence="3" id="KW-1185">Reference proteome</keyword>
<sequence length="105" mass="11360">MKKLLILFLLFIFSVQGTVAAMGHDLVLSVQDQEIACSIGYSPDSVLDDADGQQVSSDIEELSDYVAFYFPISKPPGRVASATIPAVTHFSTVLPPLKRPPRPLA</sequence>
<feature type="signal peptide" evidence="1">
    <location>
        <begin position="1"/>
        <end position="20"/>
    </location>
</feature>
<keyword evidence="1" id="KW-0732">Signal</keyword>
<dbReference type="EMBL" id="LSTO01000001">
    <property type="protein sequence ID" value="OWW20525.1"/>
    <property type="molecule type" value="Genomic_DNA"/>
</dbReference>